<name>A0AA40K5S0_9PEZI</name>
<proteinExistence type="predicted"/>
<reference evidence="2" key="1">
    <citation type="submission" date="2023-06" db="EMBL/GenBank/DDBJ databases">
        <title>Genome-scale phylogeny and comparative genomics of the fungal order Sordariales.</title>
        <authorList>
            <consortium name="Lawrence Berkeley National Laboratory"/>
            <person name="Hensen N."/>
            <person name="Bonometti L."/>
            <person name="Westerberg I."/>
            <person name="Brannstrom I.O."/>
            <person name="Guillou S."/>
            <person name="Cros-Aarteil S."/>
            <person name="Calhoun S."/>
            <person name="Haridas S."/>
            <person name="Kuo A."/>
            <person name="Mondo S."/>
            <person name="Pangilinan J."/>
            <person name="Riley R."/>
            <person name="LaButti K."/>
            <person name="Andreopoulos B."/>
            <person name="Lipzen A."/>
            <person name="Chen C."/>
            <person name="Yanf M."/>
            <person name="Daum C."/>
            <person name="Ng V."/>
            <person name="Clum A."/>
            <person name="Steindorff A."/>
            <person name="Ohm R."/>
            <person name="Martin F."/>
            <person name="Silar P."/>
            <person name="Natvig D."/>
            <person name="Lalanne C."/>
            <person name="Gautier V."/>
            <person name="Ament-velasquez S.L."/>
            <person name="Kruys A."/>
            <person name="Hutchinson M.I."/>
            <person name="Powell A.J."/>
            <person name="Barry K."/>
            <person name="Miller A.N."/>
            <person name="Grigoriev I.V."/>
            <person name="Debuchy R."/>
            <person name="Gladieux P."/>
            <person name="Thoren M.H."/>
            <person name="Johannesson H."/>
        </authorList>
    </citation>
    <scope>NUCLEOTIDE SEQUENCE</scope>
    <source>
        <strain evidence="2">SMH3187-1</strain>
    </source>
</reference>
<organism evidence="2 3">
    <name type="scientific">Schizothecium vesticola</name>
    <dbReference type="NCBI Taxonomy" id="314040"/>
    <lineage>
        <taxon>Eukaryota</taxon>
        <taxon>Fungi</taxon>
        <taxon>Dikarya</taxon>
        <taxon>Ascomycota</taxon>
        <taxon>Pezizomycotina</taxon>
        <taxon>Sordariomycetes</taxon>
        <taxon>Sordariomycetidae</taxon>
        <taxon>Sordariales</taxon>
        <taxon>Schizotheciaceae</taxon>
        <taxon>Schizothecium</taxon>
    </lineage>
</organism>
<comment type="caution">
    <text evidence="2">The sequence shown here is derived from an EMBL/GenBank/DDBJ whole genome shotgun (WGS) entry which is preliminary data.</text>
</comment>
<keyword evidence="3" id="KW-1185">Reference proteome</keyword>
<accession>A0AA40K5S0</accession>
<feature type="region of interest" description="Disordered" evidence="1">
    <location>
        <begin position="168"/>
        <end position="187"/>
    </location>
</feature>
<dbReference type="AlphaFoldDB" id="A0AA40K5S0"/>
<evidence type="ECO:0000313" key="3">
    <source>
        <dbReference type="Proteomes" id="UP001172155"/>
    </source>
</evidence>
<dbReference type="EMBL" id="JAUKUD010000004">
    <property type="protein sequence ID" value="KAK0746984.1"/>
    <property type="molecule type" value="Genomic_DNA"/>
</dbReference>
<sequence length="222" mass="23720">MILTTYNVDGISIETDKSTETGDAVTGGPVDRRVIRIRAGQEPIMEVVEVSSNTNGTVRLLLAREVILGDGEWLVDQAIDMPKSPTMAATLSPPHSSLPTDPASRRLTARVSCPAPRLPPYLYTAGSMECVPKAPDPATTYDSSALHHPKHLSSLFCHDQDFGRGRYLGEASTTSASGSNTKAVMPHSDTKRLAPITMRRSDLPGDEAIPEGGGQRSGARGR</sequence>
<evidence type="ECO:0000313" key="2">
    <source>
        <dbReference type="EMBL" id="KAK0746984.1"/>
    </source>
</evidence>
<feature type="region of interest" description="Disordered" evidence="1">
    <location>
        <begin position="199"/>
        <end position="222"/>
    </location>
</feature>
<gene>
    <name evidence="2" type="ORF">B0T18DRAFT_412888</name>
</gene>
<evidence type="ECO:0000256" key="1">
    <source>
        <dbReference type="SAM" id="MobiDB-lite"/>
    </source>
</evidence>
<protein>
    <submittedName>
        <fullName evidence="2">Uncharacterized protein</fullName>
    </submittedName>
</protein>
<feature type="compositionally biased region" description="Polar residues" evidence="1">
    <location>
        <begin position="171"/>
        <end position="182"/>
    </location>
</feature>
<dbReference type="Proteomes" id="UP001172155">
    <property type="component" value="Unassembled WGS sequence"/>
</dbReference>